<evidence type="ECO:0000256" key="2">
    <source>
        <dbReference type="ARBA" id="ARBA00022723"/>
    </source>
</evidence>
<dbReference type="GO" id="GO:0008270">
    <property type="term" value="F:zinc ion binding"/>
    <property type="evidence" value="ECO:0007669"/>
    <property type="project" value="UniProtKB-KW"/>
</dbReference>
<dbReference type="Pfam" id="PF10357">
    <property type="entry name" value="WH_KIN17"/>
    <property type="match status" value="1"/>
</dbReference>
<evidence type="ECO:0000256" key="4">
    <source>
        <dbReference type="ARBA" id="ARBA00022833"/>
    </source>
</evidence>
<feature type="domain" description="DNA/RNA-binding protein Kin17 WH-like" evidence="6">
    <location>
        <begin position="52"/>
        <end position="181"/>
    </location>
</feature>
<keyword evidence="2" id="KW-0479">Metal-binding</keyword>
<evidence type="ECO:0000313" key="7">
    <source>
        <dbReference type="EMBL" id="KAK0553460.1"/>
    </source>
</evidence>
<name>A0AAN6GR39_9BASI</name>
<proteinExistence type="inferred from homology"/>
<dbReference type="InterPro" id="IPR036236">
    <property type="entry name" value="Znf_C2H2_sf"/>
</dbReference>
<evidence type="ECO:0000259" key="6">
    <source>
        <dbReference type="SMART" id="SM01253"/>
    </source>
</evidence>
<keyword evidence="3" id="KW-0863">Zinc-finger</keyword>
<evidence type="ECO:0000256" key="1">
    <source>
        <dbReference type="ARBA" id="ARBA00008517"/>
    </source>
</evidence>
<dbReference type="InterPro" id="IPR038254">
    <property type="entry name" value="KIN17_WH-like_sf"/>
</dbReference>
<reference evidence="7" key="1">
    <citation type="journal article" date="2023" name="PhytoFront">
        <title>Draft Genome Resources of Seven Strains of Tilletia horrida, Causal Agent of Kernel Smut of Rice.</title>
        <authorList>
            <person name="Khanal S."/>
            <person name="Antony Babu S."/>
            <person name="Zhou X.G."/>
        </authorList>
    </citation>
    <scope>NUCLEOTIDE SEQUENCE</scope>
    <source>
        <strain evidence="7">TX6</strain>
    </source>
</reference>
<dbReference type="Proteomes" id="UP001176517">
    <property type="component" value="Unassembled WGS sequence"/>
</dbReference>
<organism evidence="7 8">
    <name type="scientific">Tilletia horrida</name>
    <dbReference type="NCBI Taxonomy" id="155126"/>
    <lineage>
        <taxon>Eukaryota</taxon>
        <taxon>Fungi</taxon>
        <taxon>Dikarya</taxon>
        <taxon>Basidiomycota</taxon>
        <taxon>Ustilaginomycotina</taxon>
        <taxon>Exobasidiomycetes</taxon>
        <taxon>Tilletiales</taxon>
        <taxon>Tilletiaceae</taxon>
        <taxon>Tilletia</taxon>
    </lineage>
</organism>
<dbReference type="InterPro" id="IPR056767">
    <property type="entry name" value="C2H2-Znf_KIN17"/>
</dbReference>
<dbReference type="GO" id="GO:0003690">
    <property type="term" value="F:double-stranded DNA binding"/>
    <property type="evidence" value="ECO:0007669"/>
    <property type="project" value="TreeGrafter"/>
</dbReference>
<dbReference type="SUPFAM" id="SSF57667">
    <property type="entry name" value="beta-beta-alpha zinc fingers"/>
    <property type="match status" value="1"/>
</dbReference>
<feature type="region of interest" description="Disordered" evidence="5">
    <location>
        <begin position="181"/>
        <end position="355"/>
    </location>
</feature>
<dbReference type="GO" id="GO:0005634">
    <property type="term" value="C:nucleus"/>
    <property type="evidence" value="ECO:0007669"/>
    <property type="project" value="TreeGrafter"/>
</dbReference>
<evidence type="ECO:0000313" key="8">
    <source>
        <dbReference type="Proteomes" id="UP001176517"/>
    </source>
</evidence>
<accession>A0AAN6GR39</accession>
<comment type="similarity">
    <text evidence="1">Belongs to the KIN17 family.</text>
</comment>
<dbReference type="InterPro" id="IPR037321">
    <property type="entry name" value="KIN17-like"/>
</dbReference>
<feature type="compositionally biased region" description="Basic and acidic residues" evidence="5">
    <location>
        <begin position="330"/>
        <end position="340"/>
    </location>
</feature>
<dbReference type="InterPro" id="IPR019447">
    <property type="entry name" value="DNA/RNA-bd_Kin17_WH-like_dom"/>
</dbReference>
<keyword evidence="4" id="KW-0862">Zinc</keyword>
<comment type="caution">
    <text evidence="7">The sequence shown here is derived from an EMBL/GenBank/DDBJ whole genome shotgun (WGS) entry which is preliminary data.</text>
</comment>
<dbReference type="FunFam" id="1.10.10.2030:FF:000001">
    <property type="entry name" value="DNA/RNA-binding protein KIN17, putative"/>
    <property type="match status" value="1"/>
</dbReference>
<evidence type="ECO:0000256" key="3">
    <source>
        <dbReference type="ARBA" id="ARBA00022771"/>
    </source>
</evidence>
<dbReference type="GO" id="GO:0006260">
    <property type="term" value="P:DNA replication"/>
    <property type="evidence" value="ECO:0007669"/>
    <property type="project" value="TreeGrafter"/>
</dbReference>
<feature type="compositionally biased region" description="Low complexity" evidence="5">
    <location>
        <begin position="183"/>
        <end position="197"/>
    </location>
</feature>
<dbReference type="Pfam" id="PF25095">
    <property type="entry name" value="C2H2-zf_KIN17"/>
    <property type="match status" value="1"/>
</dbReference>
<dbReference type="AlphaFoldDB" id="A0AAN6GR39"/>
<dbReference type="PANTHER" id="PTHR12805:SF0">
    <property type="entry name" value="DNA_RNA-BINDING PROTEIN KIN17"/>
    <property type="match status" value="1"/>
</dbReference>
<keyword evidence="8" id="KW-1185">Reference proteome</keyword>
<dbReference type="EMBL" id="JAPDMZ010000050">
    <property type="protein sequence ID" value="KAK0553460.1"/>
    <property type="molecule type" value="Genomic_DNA"/>
</dbReference>
<sequence>MARAAAGTPKALSNSMKARGLTKLRFYCQICQKANRDENGYKCHIESESHLRKAAALGGGSGKGGNVIDDFSKEFQDSFVQLLSRRFGTRRIKANKVYQEYIQERHHLHMNATKWLSLSEFVKHLGREGIAHVEETEEGFFLEWIDTSPAALARQDALQKLNRQKQSDEQRERKLLQQQIERAAAAEAEAEGAASGSVEGDQEVSQDAESSIKGSAAHTLERPPDAAPLKLGFSLKASTSSSSSASTSSQPATASIKPISLSSFSKPAPFTNVFRSTPAASTSKSAPFSNSAASSSAPVSSNAFKKASASSSNTTGPSRAAPGHSLTAAERLRQEEDERKRRMVGPQPSAKRVRL</sequence>
<protein>
    <recommendedName>
        <fullName evidence="6">DNA/RNA-binding protein Kin17 WH-like domain-containing protein</fullName>
    </recommendedName>
</protein>
<dbReference type="PANTHER" id="PTHR12805">
    <property type="entry name" value="KIN17 KIN, ANTIGENIC DETERMINANT OF RECA PROTEIN HOMOLOG"/>
    <property type="match status" value="1"/>
</dbReference>
<gene>
    <name evidence="7" type="ORF">OC846_002509</name>
</gene>
<dbReference type="GO" id="GO:0006974">
    <property type="term" value="P:DNA damage response"/>
    <property type="evidence" value="ECO:0007669"/>
    <property type="project" value="TreeGrafter"/>
</dbReference>
<feature type="compositionally biased region" description="Low complexity" evidence="5">
    <location>
        <begin position="237"/>
        <end position="255"/>
    </location>
</feature>
<feature type="compositionally biased region" description="Low complexity" evidence="5">
    <location>
        <begin position="276"/>
        <end position="313"/>
    </location>
</feature>
<dbReference type="SMART" id="SM01253">
    <property type="entry name" value="Kin17_mid"/>
    <property type="match status" value="1"/>
</dbReference>
<evidence type="ECO:0000256" key="5">
    <source>
        <dbReference type="SAM" id="MobiDB-lite"/>
    </source>
</evidence>
<dbReference type="Gene3D" id="1.10.10.2030">
    <property type="entry name" value="DNA/RNA-binding protein Kin17, conserved domain"/>
    <property type="match status" value="1"/>
</dbReference>